<protein>
    <submittedName>
        <fullName evidence="1">ABC transporter related protein</fullName>
    </submittedName>
</protein>
<dbReference type="SUPFAM" id="SSF52540">
    <property type="entry name" value="P-loop containing nucleoside triphosphate hydrolases"/>
    <property type="match status" value="1"/>
</dbReference>
<organism evidence="1 2">
    <name type="scientific">Paenibacillus vortex V453</name>
    <dbReference type="NCBI Taxonomy" id="715225"/>
    <lineage>
        <taxon>Bacteria</taxon>
        <taxon>Bacillati</taxon>
        <taxon>Bacillota</taxon>
        <taxon>Bacilli</taxon>
        <taxon>Bacillales</taxon>
        <taxon>Paenibacillaceae</taxon>
        <taxon>Paenibacillus</taxon>
    </lineage>
</organism>
<gene>
    <name evidence="1" type="ORF">PVOR_25538</name>
</gene>
<sequence>MVERTTVVIAHRLSTVVEADQIIVLEKGHITGSGTHEELIESHPSYVEWAKKQFQTGE</sequence>
<dbReference type="AlphaFoldDB" id="A0A2R9SPD7"/>
<reference evidence="1 2" key="1">
    <citation type="journal article" date="2010" name="BMC Genomics">
        <title>Genome sequence of the pattern forming Paenibacillus vortex bacterium reveals potential for thriving in complex environments.</title>
        <authorList>
            <person name="Sirota-Madi A."/>
            <person name="Olender T."/>
            <person name="Helman Y."/>
            <person name="Ingham C."/>
            <person name="Brainis I."/>
            <person name="Roth D."/>
            <person name="Hagi E."/>
            <person name="Brodsky L."/>
            <person name="Leshkowitz D."/>
            <person name="Galatenko V."/>
            <person name="Nikolaev V."/>
            <person name="Mugasimangalam R.C."/>
            <person name="Bransburg-Zabary S."/>
            <person name="Gutnick D.L."/>
            <person name="Lancet D."/>
            <person name="Ben-Jacob E."/>
        </authorList>
    </citation>
    <scope>NUCLEOTIDE SEQUENCE [LARGE SCALE GENOMIC DNA]</scope>
    <source>
        <strain evidence="1 2">V453</strain>
    </source>
</reference>
<dbReference type="EMBL" id="ADHJ01000042">
    <property type="protein sequence ID" value="EFU39206.1"/>
    <property type="molecule type" value="Genomic_DNA"/>
</dbReference>
<dbReference type="Proteomes" id="UP000003094">
    <property type="component" value="Unassembled WGS sequence"/>
</dbReference>
<keyword evidence="2" id="KW-1185">Reference proteome</keyword>
<dbReference type="PANTHER" id="PTHR43394">
    <property type="entry name" value="ATP-DEPENDENT PERMEASE MDL1, MITOCHONDRIAL"/>
    <property type="match status" value="1"/>
</dbReference>
<dbReference type="InterPro" id="IPR027417">
    <property type="entry name" value="P-loop_NTPase"/>
</dbReference>
<dbReference type="Gene3D" id="3.40.50.300">
    <property type="entry name" value="P-loop containing nucleotide triphosphate hydrolases"/>
    <property type="match status" value="1"/>
</dbReference>
<dbReference type="PANTHER" id="PTHR43394:SF1">
    <property type="entry name" value="ATP-BINDING CASSETTE SUB-FAMILY B MEMBER 10, MITOCHONDRIAL"/>
    <property type="match status" value="1"/>
</dbReference>
<comment type="caution">
    <text evidence="1">The sequence shown here is derived from an EMBL/GenBank/DDBJ whole genome shotgun (WGS) entry which is preliminary data.</text>
</comment>
<proteinExistence type="predicted"/>
<accession>A0A2R9SPD7</accession>
<name>A0A2R9SPD7_9BACL</name>
<dbReference type="GO" id="GO:0015421">
    <property type="term" value="F:ABC-type oligopeptide transporter activity"/>
    <property type="evidence" value="ECO:0007669"/>
    <property type="project" value="TreeGrafter"/>
</dbReference>
<evidence type="ECO:0000313" key="2">
    <source>
        <dbReference type="Proteomes" id="UP000003094"/>
    </source>
</evidence>
<dbReference type="KEGG" id="pvo:PVOR_25538"/>
<dbReference type="InterPro" id="IPR039421">
    <property type="entry name" value="Type_1_exporter"/>
</dbReference>
<evidence type="ECO:0000313" key="1">
    <source>
        <dbReference type="EMBL" id="EFU39206.1"/>
    </source>
</evidence>